<name>A0A671V866_SPAAU</name>
<accession>A0A671V866</accession>
<reference evidence="2" key="2">
    <citation type="submission" date="2025-08" db="UniProtKB">
        <authorList>
            <consortium name="Ensembl"/>
        </authorList>
    </citation>
    <scope>IDENTIFICATION</scope>
</reference>
<feature type="domain" description="Integrase core" evidence="1">
    <location>
        <begin position="125"/>
        <end position="299"/>
    </location>
</feature>
<dbReference type="Ensembl" id="ENSSAUT00010023757.1">
    <property type="protein sequence ID" value="ENSSAUP00010022500.1"/>
    <property type="gene ID" value="ENSSAUG00010009907.1"/>
</dbReference>
<dbReference type="InterPro" id="IPR058913">
    <property type="entry name" value="Integrase_dom_put"/>
</dbReference>
<organism evidence="2 3">
    <name type="scientific">Sparus aurata</name>
    <name type="common">Gilthead sea bream</name>
    <dbReference type="NCBI Taxonomy" id="8175"/>
    <lineage>
        <taxon>Eukaryota</taxon>
        <taxon>Metazoa</taxon>
        <taxon>Chordata</taxon>
        <taxon>Craniata</taxon>
        <taxon>Vertebrata</taxon>
        <taxon>Euteleostomi</taxon>
        <taxon>Actinopterygii</taxon>
        <taxon>Neopterygii</taxon>
        <taxon>Teleostei</taxon>
        <taxon>Neoteleostei</taxon>
        <taxon>Acanthomorphata</taxon>
        <taxon>Eupercaria</taxon>
        <taxon>Spariformes</taxon>
        <taxon>Sparidae</taxon>
        <taxon>Sparus</taxon>
    </lineage>
</organism>
<protein>
    <submittedName>
        <fullName evidence="2">Uncharacterized LOC115593270</fullName>
    </submittedName>
</protein>
<dbReference type="AlphaFoldDB" id="A0A671V866"/>
<dbReference type="GeneID" id="115593270"/>
<reference evidence="2" key="1">
    <citation type="submission" date="2021-04" db="EMBL/GenBank/DDBJ databases">
        <authorList>
            <consortium name="Wellcome Sanger Institute Data Sharing"/>
        </authorList>
    </citation>
    <scope>NUCLEOTIDE SEQUENCE [LARGE SCALE GENOMIC DNA]</scope>
</reference>
<dbReference type="PANTHER" id="PTHR46791">
    <property type="entry name" value="EXPRESSED PROTEIN"/>
    <property type="match status" value="1"/>
</dbReference>
<dbReference type="PANTHER" id="PTHR46791:SF13">
    <property type="entry name" value="CLR5 DOMAIN-CONTAINING PROTEIN"/>
    <property type="match status" value="1"/>
</dbReference>
<dbReference type="RefSeq" id="XP_030292627.1">
    <property type="nucleotide sequence ID" value="XM_030436767.1"/>
</dbReference>
<proteinExistence type="predicted"/>
<dbReference type="InParanoid" id="A0A671V866"/>
<reference evidence="2" key="3">
    <citation type="submission" date="2025-09" db="UniProtKB">
        <authorList>
            <consortium name="Ensembl"/>
        </authorList>
    </citation>
    <scope>IDENTIFICATION</scope>
</reference>
<dbReference type="GeneTree" id="ENSGT01060000248575"/>
<gene>
    <name evidence="2" type="primary">LOC115593270</name>
</gene>
<sequence>MERAHPWEKFMEFYFEIGLKYKDIKSVLGSRHGFLISERHLKRLLNARGFFRRKAYSDLAVLVEFISNQLQYSGQLHGYRWMYAKCREYGLRVRKEDVRLVLKELDPRGVSLRQAGRLRRRSYFSKGPNFIWHLDSYDKLKPYGICVNGSIDGFSRKIIWLNAYTTSSDPKLIGGYYIEAVQRLWGCPRIVRGDFGTENGYVRGFQRFLVPVHPDGTHDSYFEGASTANQRIEYWWGFLRNQCVEFWLSLFADLRDNGFFDGGFLDKGLLQFCCMGLIQDELDDTAQVWNAHTIRPSKNINVPSGRPNVMYALPELYGTRDFLSPVDDEHIQLCKDECVFRRTIPCDSDLYELCNIFMAESHLTLPTDPYQAVNLYMHLRETISASL</sequence>
<evidence type="ECO:0000313" key="2">
    <source>
        <dbReference type="Ensembl" id="ENSSAUP00010022500.1"/>
    </source>
</evidence>
<dbReference type="Proteomes" id="UP000472265">
    <property type="component" value="Chromosome 12"/>
</dbReference>
<evidence type="ECO:0000313" key="3">
    <source>
        <dbReference type="Proteomes" id="UP000472265"/>
    </source>
</evidence>
<dbReference type="OrthoDB" id="10045093at2759"/>
<dbReference type="OMA" id="DTAQVWN"/>
<keyword evidence="3" id="KW-1185">Reference proteome</keyword>
<evidence type="ECO:0000259" key="1">
    <source>
        <dbReference type="Pfam" id="PF24764"/>
    </source>
</evidence>
<dbReference type="Pfam" id="PF24764">
    <property type="entry name" value="rva_4"/>
    <property type="match status" value="1"/>
</dbReference>